<protein>
    <recommendedName>
        <fullName evidence="1">Enkurin domain-containing protein</fullName>
    </recommendedName>
</protein>
<evidence type="ECO:0000313" key="2">
    <source>
        <dbReference type="EMBL" id="CAG9860445.1"/>
    </source>
</evidence>
<dbReference type="EMBL" id="OU900096">
    <property type="protein sequence ID" value="CAG9860445.1"/>
    <property type="molecule type" value="Genomic_DNA"/>
</dbReference>
<dbReference type="InterPro" id="IPR027012">
    <property type="entry name" value="Enkurin_dom"/>
</dbReference>
<gene>
    <name evidence="2" type="ORF">PHYEVI_LOCUS6798</name>
</gene>
<name>A0A9N9TKH9_PHYSR</name>
<keyword evidence="3" id="KW-1185">Reference proteome</keyword>
<reference evidence="2" key="1">
    <citation type="submission" date="2022-01" db="EMBL/GenBank/DDBJ databases">
        <authorList>
            <person name="King R."/>
        </authorList>
    </citation>
    <scope>NUCLEOTIDE SEQUENCE</scope>
</reference>
<dbReference type="AlphaFoldDB" id="A0A9N9TKH9"/>
<evidence type="ECO:0000313" key="3">
    <source>
        <dbReference type="Proteomes" id="UP001153712"/>
    </source>
</evidence>
<feature type="domain" description="Enkurin" evidence="1">
    <location>
        <begin position="166"/>
        <end position="221"/>
    </location>
</feature>
<accession>A0A9N9TKH9</accession>
<dbReference type="Pfam" id="PF13864">
    <property type="entry name" value="Enkurin"/>
    <property type="match status" value="1"/>
</dbReference>
<dbReference type="OrthoDB" id="10476641at2759"/>
<evidence type="ECO:0000259" key="1">
    <source>
        <dbReference type="Pfam" id="PF13864"/>
    </source>
</evidence>
<proteinExistence type="predicted"/>
<organism evidence="2 3">
    <name type="scientific">Phyllotreta striolata</name>
    <name type="common">Striped flea beetle</name>
    <name type="synonym">Crioceris striolata</name>
    <dbReference type="NCBI Taxonomy" id="444603"/>
    <lineage>
        <taxon>Eukaryota</taxon>
        <taxon>Metazoa</taxon>
        <taxon>Ecdysozoa</taxon>
        <taxon>Arthropoda</taxon>
        <taxon>Hexapoda</taxon>
        <taxon>Insecta</taxon>
        <taxon>Pterygota</taxon>
        <taxon>Neoptera</taxon>
        <taxon>Endopterygota</taxon>
        <taxon>Coleoptera</taxon>
        <taxon>Polyphaga</taxon>
        <taxon>Cucujiformia</taxon>
        <taxon>Chrysomeloidea</taxon>
        <taxon>Chrysomelidae</taxon>
        <taxon>Galerucinae</taxon>
        <taxon>Alticini</taxon>
        <taxon>Phyllotreta</taxon>
    </lineage>
</organism>
<dbReference type="Proteomes" id="UP001153712">
    <property type="component" value="Chromosome 3"/>
</dbReference>
<sequence length="221" mass="25196">MNLSSFNRLPNFKRKIGSKSCPRDKTKRLGRVVRLIYLNGRISKCDDSVLSDKLTQTVTNSHLYVQKPSNANQETTNKRDLKCPKDPGLQQGFSISMISNDYEAVTSNFTTITDAYCQNACEIVDNQEELPISKYICIPASSIGHFSANMLPLKLDVASQYDTESVEESKETKTRLLNEEYNKRIGELNALPFKCDSLKFQRRKSIIEDDLRKIDVQLKML</sequence>